<evidence type="ECO:0000313" key="2">
    <source>
        <dbReference type="EMBL" id="ARU02788.1"/>
    </source>
</evidence>
<dbReference type="InterPro" id="IPR013517">
    <property type="entry name" value="FG-GAP"/>
</dbReference>
<dbReference type="PANTHER" id="PTHR44103:SF1">
    <property type="entry name" value="PROPROTEIN CONVERTASE P"/>
    <property type="match status" value="1"/>
</dbReference>
<protein>
    <submittedName>
        <fullName evidence="2">Repeat domain in Vibrio, Colwellia, Bradyrhizobium and Shewanella</fullName>
    </submittedName>
</protein>
<evidence type="ECO:0000313" key="3">
    <source>
        <dbReference type="Proteomes" id="UP000195273"/>
    </source>
</evidence>
<dbReference type="RefSeq" id="WP_087211375.1">
    <property type="nucleotide sequence ID" value="NZ_CP021431.1"/>
</dbReference>
<gene>
    <name evidence="2" type="ORF">LOKVESSMR4R_03519</name>
</gene>
<reference evidence="2 3" key="1">
    <citation type="submission" date="2017-05" db="EMBL/GenBank/DDBJ databases">
        <title>Genome Sequence of Loktanella vestfoldensis Strain SMR4r Isolated from a Culture of the Diatom Skeletonema marinoi.</title>
        <authorList>
            <person name="Topel M."/>
            <person name="Pinder M.I.M."/>
            <person name="Johansson O.N."/>
            <person name="Kourtchenko O."/>
            <person name="Godhe A."/>
            <person name="Clarke A.K."/>
        </authorList>
    </citation>
    <scope>NUCLEOTIDE SEQUENCE [LARGE SCALE GENOMIC DNA]</scope>
    <source>
        <strain evidence="2 3">SMR4r</strain>
    </source>
</reference>
<proteinExistence type="predicted"/>
<dbReference type="SUPFAM" id="SSF69318">
    <property type="entry name" value="Integrin alpha N-terminal domain"/>
    <property type="match status" value="2"/>
</dbReference>
<dbReference type="Proteomes" id="UP000195273">
    <property type="component" value="Chromosome"/>
</dbReference>
<dbReference type="Gene3D" id="2.130.10.130">
    <property type="entry name" value="Integrin alpha, N-terminal"/>
    <property type="match status" value="2"/>
</dbReference>
<keyword evidence="1" id="KW-0732">Signal</keyword>
<keyword evidence="3" id="KW-1185">Reference proteome</keyword>
<dbReference type="KEGG" id="lvs:LOKVESSMR4R_03519"/>
<dbReference type="PANTHER" id="PTHR44103">
    <property type="entry name" value="PROPROTEIN CONVERTASE P"/>
    <property type="match status" value="1"/>
</dbReference>
<dbReference type="Pfam" id="PF13517">
    <property type="entry name" value="FG-GAP_3"/>
    <property type="match status" value="2"/>
</dbReference>
<evidence type="ECO:0000256" key="1">
    <source>
        <dbReference type="ARBA" id="ARBA00022729"/>
    </source>
</evidence>
<dbReference type="OrthoDB" id="7970102at2"/>
<organism evidence="2 3">
    <name type="scientific">Yoonia vestfoldensis</name>
    <dbReference type="NCBI Taxonomy" id="245188"/>
    <lineage>
        <taxon>Bacteria</taxon>
        <taxon>Pseudomonadati</taxon>
        <taxon>Pseudomonadota</taxon>
        <taxon>Alphaproteobacteria</taxon>
        <taxon>Rhodobacterales</taxon>
        <taxon>Paracoccaceae</taxon>
        <taxon>Yoonia</taxon>
    </lineage>
</organism>
<accession>A0A1Y0EH64</accession>
<sequence length="473" mass="50331">MTNDLKSNTLLCTAPKYTTDFVDEVKWQKVVRQSHSVTASNQSSISLSTTRTAMLLTPLALAACGGGDGNNNIEASSSSNLVARFENFQPQSSASTSPNFFTVYASDINADGRSDFIISGGSFPPAVSDSFSIVTIKSSGSIYEITNTDFETKFIHPAEILTADFNADGLLDIFVATSGYDTSPFIGERNGIFLQSANGSFIDSSTNLPNVADNTHSATVGDINGDGFVDIYVGNIFNSGAILPYLLLNSGDGSFVKLSLSPEIFDYTTGFAGGNSKKYTSSLFADVDNDSDIELILGMDANSSSMILEFNATNNTFSVSKLLPSGYFGADTITLDIKAGDINNDGRVDLVLSQTTNNPFYEGRALQILLQQENGDFVDISANSNFTINKPWIQTISLIDIDKDGDLDIVGAANAGGIYVFHNDGSGVFSEANAGNAAFSDARANVKGAISDDLGTVFEVIVDQPTLEVYQYV</sequence>
<name>A0A1Y0EH64_9RHOB</name>
<dbReference type="AlphaFoldDB" id="A0A1Y0EH64"/>
<dbReference type="EMBL" id="CP021431">
    <property type="protein sequence ID" value="ARU02788.1"/>
    <property type="molecule type" value="Genomic_DNA"/>
</dbReference>
<dbReference type="InterPro" id="IPR028994">
    <property type="entry name" value="Integrin_alpha_N"/>
</dbReference>